<comment type="caution">
    <text evidence="3">The sequence shown here is derived from an EMBL/GenBank/DDBJ whole genome shotgun (WGS) entry which is preliminary data.</text>
</comment>
<keyword evidence="4" id="KW-1185">Reference proteome</keyword>
<dbReference type="Proteomes" id="UP000660070">
    <property type="component" value="Unassembled WGS sequence"/>
</dbReference>
<sequence length="420" mass="43902">MKLILKLFLMFIAISIPKGIYAQIGINTTTIDPSSALEIFSEDKGLLMPRLTTIQRDNIVLPASGLMIYNSTLNDGQINTGTSDLPTWEGIKSRQSSAIVQSVTKGDVVTTNSLVYEVVSGMSITPPAGTYLTLFNGLIDSNYTFSSQQGVLDVHAIFTELMNFPGGVTHGLVFGNNEILLPGVYDVAGAPSIAGTVTLDGQNDPNALFIIRGTGAFTTGVSSKVDLINGARACNIFWVCGGAMSTADPTTMKGTLISNAAIALGAHTTHNGRLLSTMGAITMGAGTVLKVTTGASLINFRSLHSFAMFTADGAISGCDLGCSITGDVGTANGIPTAFAGLIGEIYGPGTRSTSNASMYSIFKDNVEVLESSRTILLGTTVPLQAIVTVAAGETINVRWKVDKGTATLHQRIFSIIRAGN</sequence>
<dbReference type="InterPro" id="IPR021884">
    <property type="entry name" value="Ice-bd_prot"/>
</dbReference>
<organism evidence="3 4">
    <name type="scientific">Kaistella gelatinilytica</name>
    <dbReference type="NCBI Taxonomy" id="2787636"/>
    <lineage>
        <taxon>Bacteria</taxon>
        <taxon>Pseudomonadati</taxon>
        <taxon>Bacteroidota</taxon>
        <taxon>Flavobacteriia</taxon>
        <taxon>Flavobacteriales</taxon>
        <taxon>Weeksellaceae</taxon>
        <taxon>Chryseobacterium group</taxon>
        <taxon>Kaistella</taxon>
    </lineage>
</organism>
<evidence type="ECO:0000256" key="1">
    <source>
        <dbReference type="ARBA" id="ARBA00005445"/>
    </source>
</evidence>
<protein>
    <submittedName>
        <fullName evidence="3">DUF3494 domain-containing protein</fullName>
    </submittedName>
</protein>
<evidence type="ECO:0000313" key="4">
    <source>
        <dbReference type="Proteomes" id="UP000660070"/>
    </source>
</evidence>
<evidence type="ECO:0000313" key="3">
    <source>
        <dbReference type="EMBL" id="MBF8456006.1"/>
    </source>
</evidence>
<dbReference type="EMBL" id="JADPVI010000001">
    <property type="protein sequence ID" value="MBF8456006.1"/>
    <property type="molecule type" value="Genomic_DNA"/>
</dbReference>
<accession>A0ABS0F8H3</accession>
<keyword evidence="2" id="KW-0732">Signal</keyword>
<name>A0ABS0F8H3_9FLAO</name>
<gene>
    <name evidence="3" type="ORF">IV494_02330</name>
</gene>
<dbReference type="Pfam" id="PF11999">
    <property type="entry name" value="Ice_binding"/>
    <property type="match status" value="1"/>
</dbReference>
<comment type="similarity">
    <text evidence="1">Belongs to the ice-binding protein family.</text>
</comment>
<dbReference type="RefSeq" id="WP_196078553.1">
    <property type="nucleotide sequence ID" value="NZ_JADPVI010000001.1"/>
</dbReference>
<proteinExistence type="inferred from homology"/>
<reference evidence="3 4" key="1">
    <citation type="submission" date="2020-11" db="EMBL/GenBank/DDBJ databases">
        <title>Kaistella gelatinilytica sp. nov., a flavobacterium isolated from Antarctic Soil.</title>
        <authorList>
            <person name="Li J."/>
        </authorList>
    </citation>
    <scope>NUCLEOTIDE SEQUENCE [LARGE SCALE GENOMIC DNA]</scope>
    <source>
        <strain evidence="3 4">G5-32</strain>
    </source>
</reference>
<evidence type="ECO:0000256" key="2">
    <source>
        <dbReference type="ARBA" id="ARBA00022729"/>
    </source>
</evidence>